<comment type="caution">
    <text evidence="1">The sequence shown here is derived from an EMBL/GenBank/DDBJ whole genome shotgun (WGS) entry which is preliminary data.</text>
</comment>
<sequence>MIITILVLSGIAGLAQTEQEAAATDSTPPEKSTFTIGAQYATNASYYGQKAIEKTPYVALVASYNHRSGFYVNSMAYRLLKDSSRLASAYAAGAGFTFNISKSLEADIGYTYTFFPKLSPFLQAANPHNASATLTLEKWITAAAAFDFTFGKTNDIFVTPAISKQIRLIDIDSNSMILFTPEINVTAGTQRFYEYYQEDKKTRDSILGKVFERLPVDLPIPGNPNRPDNPPTTIMKSSSSFDLLSYNLKLPVAYYRPHCLFELSCLFSLLGQKVETDPGKLNTFFTASFYYQF</sequence>
<reference evidence="1 2" key="1">
    <citation type="submission" date="2019-02" db="EMBL/GenBank/DDBJ databases">
        <title>Genomic Encyclopedia of Type Strains, Phase IV (KMG-IV): sequencing the most valuable type-strain genomes for metagenomic binning, comparative biology and taxonomic classification.</title>
        <authorList>
            <person name="Goeker M."/>
        </authorList>
    </citation>
    <scope>NUCLEOTIDE SEQUENCE [LARGE SCALE GENOMIC DNA]</scope>
    <source>
        <strain evidence="1 2">DSM 18116</strain>
    </source>
</reference>
<proteinExistence type="predicted"/>
<keyword evidence="2" id="KW-1185">Reference proteome</keyword>
<evidence type="ECO:0000313" key="1">
    <source>
        <dbReference type="EMBL" id="RZS65198.1"/>
    </source>
</evidence>
<dbReference type="EMBL" id="SGXA01000006">
    <property type="protein sequence ID" value="RZS65198.1"/>
    <property type="molecule type" value="Genomic_DNA"/>
</dbReference>
<gene>
    <name evidence="1" type="ORF">EV199_5955</name>
</gene>
<name>A0A4Q7MDY1_9BACT</name>
<dbReference type="Gene3D" id="2.40.160.20">
    <property type="match status" value="1"/>
</dbReference>
<protein>
    <recommendedName>
        <fullName evidence="3">Outer membrane protein with beta-barrel domain</fullName>
    </recommendedName>
</protein>
<accession>A0A4Q7MDY1</accession>
<dbReference type="AlphaFoldDB" id="A0A4Q7MDY1"/>
<evidence type="ECO:0008006" key="3">
    <source>
        <dbReference type="Google" id="ProtNLM"/>
    </source>
</evidence>
<evidence type="ECO:0000313" key="2">
    <source>
        <dbReference type="Proteomes" id="UP000293874"/>
    </source>
</evidence>
<dbReference type="Proteomes" id="UP000293874">
    <property type="component" value="Unassembled WGS sequence"/>
</dbReference>
<organism evidence="1 2">
    <name type="scientific">Pseudobacter ginsenosidimutans</name>
    <dbReference type="NCBI Taxonomy" id="661488"/>
    <lineage>
        <taxon>Bacteria</taxon>
        <taxon>Pseudomonadati</taxon>
        <taxon>Bacteroidota</taxon>
        <taxon>Chitinophagia</taxon>
        <taxon>Chitinophagales</taxon>
        <taxon>Chitinophagaceae</taxon>
        <taxon>Pseudobacter</taxon>
    </lineage>
</organism>